<dbReference type="EMBL" id="HACM01011071">
    <property type="protein sequence ID" value="CRZ11513.1"/>
    <property type="molecule type" value="Transcribed_RNA"/>
</dbReference>
<dbReference type="PROSITE" id="PS51039">
    <property type="entry name" value="ZF_AN1"/>
    <property type="match status" value="2"/>
</dbReference>
<dbReference type="PANTHER" id="PTHR14677:SF20">
    <property type="entry name" value="ZINC FINGER AN1-TYPE CONTAINING 2A-RELATED"/>
    <property type="match status" value="1"/>
</dbReference>
<dbReference type="Pfam" id="PF01428">
    <property type="entry name" value="zf-AN1"/>
    <property type="match status" value="2"/>
</dbReference>
<dbReference type="GO" id="GO:0005737">
    <property type="term" value="C:cytoplasm"/>
    <property type="evidence" value="ECO:0007669"/>
    <property type="project" value="TreeGrafter"/>
</dbReference>
<dbReference type="GO" id="GO:0008270">
    <property type="term" value="F:zinc ion binding"/>
    <property type="evidence" value="ECO:0007669"/>
    <property type="project" value="UniProtKB-KW"/>
</dbReference>
<keyword evidence="3 5" id="KW-0863">Zinc-finger</keyword>
<evidence type="ECO:0000256" key="3">
    <source>
        <dbReference type="ARBA" id="ARBA00022771"/>
    </source>
</evidence>
<keyword evidence="4" id="KW-0862">Zinc</keyword>
<dbReference type="InterPro" id="IPR000058">
    <property type="entry name" value="Znf_AN1"/>
</dbReference>
<reference evidence="7" key="1">
    <citation type="submission" date="2015-04" db="EMBL/GenBank/DDBJ databases">
        <title>The genome sequence of the plant pathogenic Rhizarian Plasmodiophora brassicae reveals insights in its biotrophic life cycle and the origin of chitin synthesis.</title>
        <authorList>
            <person name="Schwelm A."/>
            <person name="Fogelqvist J."/>
            <person name="Knaust A."/>
            <person name="Julke S."/>
            <person name="Lilja T."/>
            <person name="Dhandapani V."/>
            <person name="Bonilla-Rosso G."/>
            <person name="Karlsson M."/>
            <person name="Shevchenko A."/>
            <person name="Choi S.R."/>
            <person name="Kim H.G."/>
            <person name="Park J.Y."/>
            <person name="Lim Y.P."/>
            <person name="Ludwig-Muller J."/>
            <person name="Dixelius C."/>
        </authorList>
    </citation>
    <scope>NUCLEOTIDE SEQUENCE</scope>
    <source>
        <tissue evidence="7">Potato root galls</tissue>
    </source>
</reference>
<feature type="domain" description="AN1-type" evidence="6">
    <location>
        <begin position="4"/>
        <end position="52"/>
    </location>
</feature>
<evidence type="ECO:0000256" key="2">
    <source>
        <dbReference type="ARBA" id="ARBA00022737"/>
    </source>
</evidence>
<dbReference type="SUPFAM" id="SSF118310">
    <property type="entry name" value="AN1-like Zinc finger"/>
    <property type="match status" value="2"/>
</dbReference>
<proteinExistence type="predicted"/>
<evidence type="ECO:0000313" key="7">
    <source>
        <dbReference type="EMBL" id="CRZ11513.1"/>
    </source>
</evidence>
<keyword evidence="2" id="KW-0677">Repeat</keyword>
<dbReference type="PANTHER" id="PTHR14677">
    <property type="entry name" value="ARSENITE INDUCUBLE RNA ASSOCIATED PROTEIN AIP-1-RELATED"/>
    <property type="match status" value="1"/>
</dbReference>
<accession>A0A0H5RBV7</accession>
<feature type="domain" description="AN1-type" evidence="6">
    <location>
        <begin position="88"/>
        <end position="136"/>
    </location>
</feature>
<dbReference type="AlphaFoldDB" id="A0A0H5RBV7"/>
<name>A0A0H5RBV7_9EUKA</name>
<dbReference type="InterPro" id="IPR035896">
    <property type="entry name" value="AN1-like_Znf"/>
</dbReference>
<evidence type="ECO:0000256" key="1">
    <source>
        <dbReference type="ARBA" id="ARBA00022723"/>
    </source>
</evidence>
<sequence>MEFSQLGSHCGVGHCHRLDFLPFTCKNCRLVLCIDHKEEMAHQCSNPSKDGHTISCPSCQQLLAVNANADDDFIVARHIQNGCKPPKSTLKSGCCVTRCRAKTIALIHCNCCQNQFCLRHRLAEDHNCKPKPCRQSAARTNVLDRIFGNKTLIG</sequence>
<organism evidence="7">
    <name type="scientific">Spongospora subterranea</name>
    <dbReference type="NCBI Taxonomy" id="70186"/>
    <lineage>
        <taxon>Eukaryota</taxon>
        <taxon>Sar</taxon>
        <taxon>Rhizaria</taxon>
        <taxon>Endomyxa</taxon>
        <taxon>Phytomyxea</taxon>
        <taxon>Plasmodiophorida</taxon>
        <taxon>Plasmodiophoridae</taxon>
        <taxon>Spongospora</taxon>
    </lineage>
</organism>
<keyword evidence="1" id="KW-0479">Metal-binding</keyword>
<dbReference type="Pfam" id="PF25403">
    <property type="entry name" value="zf-C2H2_ZFAND2"/>
    <property type="match status" value="1"/>
</dbReference>
<dbReference type="Gene3D" id="4.10.1110.10">
    <property type="entry name" value="AN1-like Zinc finger"/>
    <property type="match status" value="2"/>
</dbReference>
<dbReference type="InterPro" id="IPR057357">
    <property type="entry name" value="Znf-C2H2_ZFAND2A/B"/>
</dbReference>
<evidence type="ECO:0000259" key="6">
    <source>
        <dbReference type="PROSITE" id="PS51039"/>
    </source>
</evidence>
<protein>
    <recommendedName>
        <fullName evidence="6">AN1-type domain-containing protein</fullName>
    </recommendedName>
</protein>
<dbReference type="SMART" id="SM00154">
    <property type="entry name" value="ZnF_AN1"/>
    <property type="match status" value="2"/>
</dbReference>
<evidence type="ECO:0000256" key="5">
    <source>
        <dbReference type="PROSITE-ProRule" id="PRU00449"/>
    </source>
</evidence>
<evidence type="ECO:0000256" key="4">
    <source>
        <dbReference type="ARBA" id="ARBA00022833"/>
    </source>
</evidence>